<evidence type="ECO:0000313" key="14">
    <source>
        <dbReference type="EMBL" id="OGM09537.1"/>
    </source>
</evidence>
<evidence type="ECO:0000256" key="7">
    <source>
        <dbReference type="ARBA" id="ARBA00023235"/>
    </source>
</evidence>
<dbReference type="InterPro" id="IPR013986">
    <property type="entry name" value="DExx_box_DNA_helicase_dom_sf"/>
</dbReference>
<dbReference type="GO" id="GO:0005829">
    <property type="term" value="C:cytosol"/>
    <property type="evidence" value="ECO:0007669"/>
    <property type="project" value="TreeGrafter"/>
</dbReference>
<dbReference type="GO" id="GO:0033202">
    <property type="term" value="C:DNA helicase complex"/>
    <property type="evidence" value="ECO:0007669"/>
    <property type="project" value="TreeGrafter"/>
</dbReference>
<accession>A0A1F7X3F5</accession>
<evidence type="ECO:0000256" key="10">
    <source>
        <dbReference type="ARBA" id="ARBA00048988"/>
    </source>
</evidence>
<name>A0A1F7X3F5_9BACT</name>
<evidence type="ECO:0000256" key="9">
    <source>
        <dbReference type="ARBA" id="ARBA00034808"/>
    </source>
</evidence>
<dbReference type="PROSITE" id="PS51217">
    <property type="entry name" value="UVRD_HELICASE_CTER"/>
    <property type="match status" value="1"/>
</dbReference>
<comment type="similarity">
    <text evidence="1">Belongs to the helicase family. UvrD subfamily.</text>
</comment>
<dbReference type="InterPro" id="IPR014016">
    <property type="entry name" value="UvrD-like_ATP-bd"/>
</dbReference>
<evidence type="ECO:0000313" key="15">
    <source>
        <dbReference type="Proteomes" id="UP000179219"/>
    </source>
</evidence>
<evidence type="ECO:0000256" key="2">
    <source>
        <dbReference type="ARBA" id="ARBA00022741"/>
    </source>
</evidence>
<proteinExistence type="inferred from homology"/>
<dbReference type="GO" id="GO:0016887">
    <property type="term" value="F:ATP hydrolysis activity"/>
    <property type="evidence" value="ECO:0007669"/>
    <property type="project" value="RHEA"/>
</dbReference>
<keyword evidence="4 11" id="KW-0347">Helicase</keyword>
<dbReference type="PROSITE" id="PS51198">
    <property type="entry name" value="UVRD_HELICASE_ATP_BIND"/>
    <property type="match status" value="1"/>
</dbReference>
<dbReference type="PANTHER" id="PTHR11070">
    <property type="entry name" value="UVRD / RECB / PCRA DNA HELICASE FAMILY MEMBER"/>
    <property type="match status" value="1"/>
</dbReference>
<keyword evidence="3 11" id="KW-0378">Hydrolase</keyword>
<comment type="catalytic activity">
    <reaction evidence="10">
        <text>ATP + H2O = ADP + phosphate + H(+)</text>
        <dbReference type="Rhea" id="RHEA:13065"/>
        <dbReference type="ChEBI" id="CHEBI:15377"/>
        <dbReference type="ChEBI" id="CHEBI:15378"/>
        <dbReference type="ChEBI" id="CHEBI:30616"/>
        <dbReference type="ChEBI" id="CHEBI:43474"/>
        <dbReference type="ChEBI" id="CHEBI:456216"/>
        <dbReference type="EC" id="5.6.2.4"/>
    </reaction>
</comment>
<dbReference type="GO" id="GO:0003677">
    <property type="term" value="F:DNA binding"/>
    <property type="evidence" value="ECO:0007669"/>
    <property type="project" value="UniProtKB-KW"/>
</dbReference>
<dbReference type="PANTHER" id="PTHR11070:SF2">
    <property type="entry name" value="ATP-DEPENDENT DNA HELICASE SRS2"/>
    <property type="match status" value="1"/>
</dbReference>
<organism evidence="14 15">
    <name type="scientific">Candidatus Woesebacteria bacterium RBG_13_34_9</name>
    <dbReference type="NCBI Taxonomy" id="1802477"/>
    <lineage>
        <taxon>Bacteria</taxon>
        <taxon>Candidatus Woeseibacteriota</taxon>
    </lineage>
</organism>
<protein>
    <recommendedName>
        <fullName evidence="9">DNA 3'-5' helicase</fullName>
        <ecNumber evidence="9">5.6.2.4</ecNumber>
    </recommendedName>
</protein>
<sequence length="631" mass="72619">MTDKLLSGLNPQQKKAVAYEGGPLLVLAGAGSGKTRVLTFRVAWFIHQNKVENNNVLLLTFTNKAAGEMKERVIKLTQKTPGFAGTFHSFCVRVLRTSARAINIEPNFVIYDEEDTKDAIKQAMEKANISSENLNPSFISSQISEAKNQMISPLQFAEFAATDIQEKIFKIWNLYEKLLQENQALDFDDLLIKTVNLFDEHKNILEVWQDRFTHIFVDEWQDTNKVQYKLTKQIVGETKNLTAVGDAAQSIYSWRGADYRNINYLIKDYPDIKVINLEQNYRSTQNILNAANSIIKKNVNHPILNLWTNKDEGQKIRIYRAQSELDEASFIISEIDNLITKGYEFSEIVILYRTNAQSRVLEEAFLHAGIPYILVGGVKFYSRREIKDVLSFLRLIVNPKDSVSKKRVEKLGKRQLEKFRGFVKNLPEKWSDKLTTLDLMDNVVEETKYLDKYKRESEENLARLENIKELRSVATEFPTINEFLENVALIEAEQDELGKVHATSYQLPAKNNKVTLMTLHAAKGLEFSIVFIVGMEEGLFPHSRSLFDIDELEEERRLAYVGITRAKDILYLTYAGRRLFFGQRTSNPPSRFIIDIPEDLLEGVENSYISFDSKDKFNSDFDKEIDDSINF</sequence>
<dbReference type="Pfam" id="PF13361">
    <property type="entry name" value="UvrD_C"/>
    <property type="match status" value="1"/>
</dbReference>
<dbReference type="SUPFAM" id="SSF52540">
    <property type="entry name" value="P-loop containing nucleoside triphosphate hydrolases"/>
    <property type="match status" value="1"/>
</dbReference>
<dbReference type="InterPro" id="IPR027785">
    <property type="entry name" value="UvrD-like_helicase_C"/>
</dbReference>
<feature type="binding site" evidence="11">
    <location>
        <begin position="28"/>
        <end position="35"/>
    </location>
    <ligand>
        <name>ATP</name>
        <dbReference type="ChEBI" id="CHEBI:30616"/>
    </ligand>
</feature>
<reference evidence="14 15" key="1">
    <citation type="journal article" date="2016" name="Nat. Commun.">
        <title>Thousands of microbial genomes shed light on interconnected biogeochemical processes in an aquifer system.</title>
        <authorList>
            <person name="Anantharaman K."/>
            <person name="Brown C.T."/>
            <person name="Hug L.A."/>
            <person name="Sharon I."/>
            <person name="Castelle C.J."/>
            <person name="Probst A.J."/>
            <person name="Thomas B.C."/>
            <person name="Singh A."/>
            <person name="Wilkins M.J."/>
            <person name="Karaoz U."/>
            <person name="Brodie E.L."/>
            <person name="Williams K.H."/>
            <person name="Hubbard S.S."/>
            <person name="Banfield J.F."/>
        </authorList>
    </citation>
    <scope>NUCLEOTIDE SEQUENCE [LARGE SCALE GENOMIC DNA]</scope>
</reference>
<dbReference type="CDD" id="cd17932">
    <property type="entry name" value="DEXQc_UvrD"/>
    <property type="match status" value="1"/>
</dbReference>
<comment type="caution">
    <text evidence="14">The sequence shown here is derived from an EMBL/GenBank/DDBJ whole genome shotgun (WGS) entry which is preliminary data.</text>
</comment>
<keyword evidence="7" id="KW-0413">Isomerase</keyword>
<evidence type="ECO:0000256" key="8">
    <source>
        <dbReference type="ARBA" id="ARBA00034617"/>
    </source>
</evidence>
<keyword evidence="6" id="KW-0238">DNA-binding</keyword>
<evidence type="ECO:0000256" key="4">
    <source>
        <dbReference type="ARBA" id="ARBA00022806"/>
    </source>
</evidence>
<dbReference type="GO" id="GO:0005524">
    <property type="term" value="F:ATP binding"/>
    <property type="evidence" value="ECO:0007669"/>
    <property type="project" value="UniProtKB-UniRule"/>
</dbReference>
<evidence type="ECO:0000256" key="5">
    <source>
        <dbReference type="ARBA" id="ARBA00022840"/>
    </source>
</evidence>
<comment type="catalytic activity">
    <reaction evidence="8">
        <text>Couples ATP hydrolysis with the unwinding of duplex DNA by translocating in the 3'-5' direction.</text>
        <dbReference type="EC" id="5.6.2.4"/>
    </reaction>
</comment>
<dbReference type="Pfam" id="PF00580">
    <property type="entry name" value="UvrD-helicase"/>
    <property type="match status" value="1"/>
</dbReference>
<dbReference type="Gene3D" id="1.10.10.160">
    <property type="match status" value="1"/>
</dbReference>
<gene>
    <name evidence="14" type="ORF">A2159_00080</name>
</gene>
<dbReference type="EMBL" id="MGFP01000021">
    <property type="protein sequence ID" value="OGM09537.1"/>
    <property type="molecule type" value="Genomic_DNA"/>
</dbReference>
<dbReference type="CDD" id="cd18807">
    <property type="entry name" value="SF1_C_UvrD"/>
    <property type="match status" value="1"/>
</dbReference>
<dbReference type="Gene3D" id="1.10.486.10">
    <property type="entry name" value="PCRA, domain 4"/>
    <property type="match status" value="2"/>
</dbReference>
<dbReference type="InterPro" id="IPR014017">
    <property type="entry name" value="DNA_helicase_UvrD-like_C"/>
</dbReference>
<evidence type="ECO:0000259" key="13">
    <source>
        <dbReference type="PROSITE" id="PS51217"/>
    </source>
</evidence>
<dbReference type="EC" id="5.6.2.4" evidence="9"/>
<feature type="domain" description="UvrD-like helicase ATP-binding" evidence="12">
    <location>
        <begin position="7"/>
        <end position="284"/>
    </location>
</feature>
<evidence type="ECO:0000259" key="12">
    <source>
        <dbReference type="PROSITE" id="PS51198"/>
    </source>
</evidence>
<dbReference type="GO" id="GO:0000725">
    <property type="term" value="P:recombinational repair"/>
    <property type="evidence" value="ECO:0007669"/>
    <property type="project" value="TreeGrafter"/>
</dbReference>
<feature type="domain" description="UvrD-like helicase C-terminal" evidence="13">
    <location>
        <begin position="285"/>
        <end position="524"/>
    </location>
</feature>
<dbReference type="Gene3D" id="3.40.50.300">
    <property type="entry name" value="P-loop containing nucleotide triphosphate hydrolases"/>
    <property type="match status" value="3"/>
</dbReference>
<evidence type="ECO:0000256" key="11">
    <source>
        <dbReference type="PROSITE-ProRule" id="PRU00560"/>
    </source>
</evidence>
<evidence type="ECO:0000256" key="1">
    <source>
        <dbReference type="ARBA" id="ARBA00009922"/>
    </source>
</evidence>
<dbReference type="AlphaFoldDB" id="A0A1F7X3F5"/>
<dbReference type="InterPro" id="IPR027417">
    <property type="entry name" value="P-loop_NTPase"/>
</dbReference>
<dbReference type="GO" id="GO:0043138">
    <property type="term" value="F:3'-5' DNA helicase activity"/>
    <property type="evidence" value="ECO:0007669"/>
    <property type="project" value="UniProtKB-EC"/>
</dbReference>
<dbReference type="Pfam" id="PF13538">
    <property type="entry name" value="UvrD_C_2"/>
    <property type="match status" value="1"/>
</dbReference>
<keyword evidence="5 11" id="KW-0067">ATP-binding</keyword>
<evidence type="ECO:0000256" key="3">
    <source>
        <dbReference type="ARBA" id="ARBA00022801"/>
    </source>
</evidence>
<evidence type="ECO:0000256" key="6">
    <source>
        <dbReference type="ARBA" id="ARBA00023125"/>
    </source>
</evidence>
<dbReference type="Proteomes" id="UP000179219">
    <property type="component" value="Unassembled WGS sequence"/>
</dbReference>
<keyword evidence="2 11" id="KW-0547">Nucleotide-binding</keyword>
<dbReference type="InterPro" id="IPR000212">
    <property type="entry name" value="DNA_helicase_UvrD/REP"/>
</dbReference>